<gene>
    <name evidence="1" type="ORF">CASFOL_039598</name>
</gene>
<dbReference type="AlphaFoldDB" id="A0ABD3BFN5"/>
<dbReference type="PANTHER" id="PTHR46872:SF10">
    <property type="entry name" value="MYB-LIKE DOMAIN-CONTAINING PROTEIN"/>
    <property type="match status" value="1"/>
</dbReference>
<proteinExistence type="predicted"/>
<keyword evidence="2" id="KW-1185">Reference proteome</keyword>
<reference evidence="2" key="1">
    <citation type="journal article" date="2024" name="IScience">
        <title>Strigolactones Initiate the Formation of Haustorium-like Structures in Castilleja.</title>
        <authorList>
            <person name="Buerger M."/>
            <person name="Peterson D."/>
            <person name="Chory J."/>
        </authorList>
    </citation>
    <scope>NUCLEOTIDE SEQUENCE [LARGE SCALE GENOMIC DNA]</scope>
</reference>
<protein>
    <submittedName>
        <fullName evidence="1">Uncharacterized protein</fullName>
    </submittedName>
</protein>
<dbReference type="Proteomes" id="UP001632038">
    <property type="component" value="Unassembled WGS sequence"/>
</dbReference>
<accession>A0ABD3BFN5</accession>
<name>A0ABD3BFN5_9LAMI</name>
<evidence type="ECO:0000313" key="1">
    <source>
        <dbReference type="EMBL" id="KAL3616208.1"/>
    </source>
</evidence>
<dbReference type="PANTHER" id="PTHR46872">
    <property type="entry name" value="DNA BINDING PROTEIN"/>
    <property type="match status" value="1"/>
</dbReference>
<evidence type="ECO:0000313" key="2">
    <source>
        <dbReference type="Proteomes" id="UP001632038"/>
    </source>
</evidence>
<comment type="caution">
    <text evidence="1">The sequence shown here is derived from an EMBL/GenBank/DDBJ whole genome shotgun (WGS) entry which is preliminary data.</text>
</comment>
<sequence length="283" mass="32020">MSLLLRKSINLNNLLGDTPRITIGIDNISTNSRHMNLSEPPNIMSIGRPKPKDRFSFITNECGKLAIPIGPRFQADVPSWTPPPTRTSPTIYDIELDNSKWICTRTWPVKGMSQCTNNNMVGRGRSNFCGCVFPGSIECVSKHVSVKRTQMRIELGSAFWMWGFEDMGEGVSRLWSRDEEKRFDNVVKANPTSQGRSFVKDALECFPRHSKANIVSYYLNVYIPRRIGVQTRSNCATIVDTDDDEEEDVPPIKGSRKRCQANSLALASPTKYIKTRYLTTHHC</sequence>
<dbReference type="EMBL" id="JAVIJP010000092">
    <property type="protein sequence ID" value="KAL3616208.1"/>
    <property type="molecule type" value="Genomic_DNA"/>
</dbReference>
<organism evidence="1 2">
    <name type="scientific">Castilleja foliolosa</name>
    <dbReference type="NCBI Taxonomy" id="1961234"/>
    <lineage>
        <taxon>Eukaryota</taxon>
        <taxon>Viridiplantae</taxon>
        <taxon>Streptophyta</taxon>
        <taxon>Embryophyta</taxon>
        <taxon>Tracheophyta</taxon>
        <taxon>Spermatophyta</taxon>
        <taxon>Magnoliopsida</taxon>
        <taxon>eudicotyledons</taxon>
        <taxon>Gunneridae</taxon>
        <taxon>Pentapetalae</taxon>
        <taxon>asterids</taxon>
        <taxon>lamiids</taxon>
        <taxon>Lamiales</taxon>
        <taxon>Orobanchaceae</taxon>
        <taxon>Pedicularideae</taxon>
        <taxon>Castillejinae</taxon>
        <taxon>Castilleja</taxon>
    </lineage>
</organism>